<proteinExistence type="predicted"/>
<name>A8RD02_9FIRM</name>
<sequence>MKGQIECNNVQLHNQLTQRYYSDWSSRADDDKQKTMLLGTMWADTDLLNVLYDVAKSKGLSEDKKYPYVEITSDRSGCFIRIPALDRNNQSTCHRRYATKYLLDIKRGMTRFLWQAVYQQNPIAPEGLEFNYNVLQTYETKPLFEQAQSRYASLDPARRGKNYVSMPICYKIEDKHYLVDFLYRKKAMKEMYDVIVDKIIEHRINILVLENNTDTSLKEVLEERLRFKNYLHCTIIEKYSTQNKEQRIKDHQSDVRNYIVFPCKGMFSLNSDMGLAMEEITAYSFNYPNKFDDGIDALVIYAMQFIDSGVEFPEVGTFKRGYL</sequence>
<evidence type="ECO:0000259" key="1">
    <source>
        <dbReference type="Pfam" id="PF22530"/>
    </source>
</evidence>
<dbReference type="InterPro" id="IPR054762">
    <property type="entry name" value="Gp19_RNaseH-like"/>
</dbReference>
<feature type="domain" description="Terminase large subunit ribonuclease H-like" evidence="1">
    <location>
        <begin position="154"/>
        <end position="252"/>
    </location>
</feature>
<dbReference type="EMBL" id="ABAW02000021">
    <property type="protein sequence ID" value="EDP10952.1"/>
    <property type="molecule type" value="Genomic_DNA"/>
</dbReference>
<evidence type="ECO:0000313" key="2">
    <source>
        <dbReference type="EMBL" id="EDP10952.1"/>
    </source>
</evidence>
<organism evidence="2 3">
    <name type="scientific">Amedibacillus dolichus DSM 3991</name>
    <dbReference type="NCBI Taxonomy" id="428127"/>
    <lineage>
        <taxon>Bacteria</taxon>
        <taxon>Bacillati</taxon>
        <taxon>Bacillota</taxon>
        <taxon>Erysipelotrichia</taxon>
        <taxon>Erysipelotrichales</taxon>
        <taxon>Erysipelotrichaceae</taxon>
        <taxon>Amedibacillus</taxon>
    </lineage>
</organism>
<dbReference type="HOGENOM" id="CLU_859813_0_0_9"/>
<gene>
    <name evidence="2" type="ORF">EUBDOL_01551</name>
</gene>
<dbReference type="GeneID" id="92793678"/>
<dbReference type="eggNOG" id="COG5410">
    <property type="taxonomic scope" value="Bacteria"/>
</dbReference>
<reference evidence="2 3" key="2">
    <citation type="submission" date="2007-09" db="EMBL/GenBank/DDBJ databases">
        <authorList>
            <person name="Fulton L."/>
            <person name="Clifton S."/>
            <person name="Fulton B."/>
            <person name="Xu J."/>
            <person name="Minx P."/>
            <person name="Pepin K.H."/>
            <person name="Johnson M."/>
            <person name="Thiruvilangam P."/>
            <person name="Bhonagiri V."/>
            <person name="Nash W.E."/>
            <person name="Mardis E.R."/>
            <person name="Wilson R.K."/>
        </authorList>
    </citation>
    <scope>NUCLEOTIDE SEQUENCE [LARGE SCALE GENOMIC DNA]</scope>
    <source>
        <strain evidence="2 3">DSM 3991</strain>
    </source>
</reference>
<dbReference type="AlphaFoldDB" id="A8RD02"/>
<reference evidence="2 3" key="1">
    <citation type="submission" date="2007-09" db="EMBL/GenBank/DDBJ databases">
        <title>Draft genome sequence of Eubacterium dolichum (DSM 3991).</title>
        <authorList>
            <person name="Sudarsanam P."/>
            <person name="Ley R."/>
            <person name="Guruge J."/>
            <person name="Turnbaugh P.J."/>
            <person name="Mahowald M."/>
            <person name="Liep D."/>
            <person name="Gordon J."/>
        </authorList>
    </citation>
    <scope>NUCLEOTIDE SEQUENCE [LARGE SCALE GENOMIC DNA]</scope>
    <source>
        <strain evidence="2 3">DSM 3991</strain>
    </source>
</reference>
<evidence type="ECO:0000313" key="3">
    <source>
        <dbReference type="Proteomes" id="UP000004090"/>
    </source>
</evidence>
<dbReference type="RefSeq" id="WP_004800066.1">
    <property type="nucleotide sequence ID" value="NZ_DS483476.1"/>
</dbReference>
<accession>A8RD02</accession>
<dbReference type="Pfam" id="PF22530">
    <property type="entry name" value="Terminase-T7_RNaseH-like"/>
    <property type="match status" value="1"/>
</dbReference>
<protein>
    <submittedName>
        <fullName evidence="2">Putative phage uncharacterized protein domain protein</fullName>
    </submittedName>
</protein>
<dbReference type="STRING" id="428127.EUBDOL_01551"/>
<dbReference type="Proteomes" id="UP000004090">
    <property type="component" value="Unassembled WGS sequence"/>
</dbReference>
<comment type="caution">
    <text evidence="2">The sequence shown here is derived from an EMBL/GenBank/DDBJ whole genome shotgun (WGS) entry which is preliminary data.</text>
</comment>